<evidence type="ECO:0000256" key="3">
    <source>
        <dbReference type="ARBA" id="ARBA00022771"/>
    </source>
</evidence>
<evidence type="ECO:0000256" key="6">
    <source>
        <dbReference type="ARBA" id="ARBA00061004"/>
    </source>
</evidence>
<dbReference type="SUPFAM" id="SSF57938">
    <property type="entry name" value="DnaJ/Hsp40 cysteine-rich domain"/>
    <property type="match status" value="1"/>
</dbReference>
<dbReference type="InterPro" id="IPR001623">
    <property type="entry name" value="DnaJ_domain"/>
</dbReference>
<dbReference type="InterPro" id="IPR036869">
    <property type="entry name" value="J_dom_sf"/>
</dbReference>
<evidence type="ECO:0000259" key="11">
    <source>
        <dbReference type="PROSITE" id="PS50076"/>
    </source>
</evidence>
<proteinExistence type="inferred from homology"/>
<dbReference type="GO" id="GO:0005737">
    <property type="term" value="C:cytoplasm"/>
    <property type="evidence" value="ECO:0007669"/>
    <property type="project" value="UniProtKB-SubCell"/>
</dbReference>
<dbReference type="PROSITE" id="PS00636">
    <property type="entry name" value="DNAJ_1"/>
    <property type="match status" value="1"/>
</dbReference>
<dbReference type="GO" id="GO:0005524">
    <property type="term" value="F:ATP binding"/>
    <property type="evidence" value="ECO:0007669"/>
    <property type="project" value="InterPro"/>
</dbReference>
<name>A0A6J4SN65_9ACTN</name>
<dbReference type="NCBIfam" id="TIGR02349">
    <property type="entry name" value="DnaJ_bact"/>
    <property type="match status" value="1"/>
</dbReference>
<dbReference type="Gene3D" id="1.10.287.110">
    <property type="entry name" value="DnaJ domain"/>
    <property type="match status" value="1"/>
</dbReference>
<dbReference type="PRINTS" id="PR00625">
    <property type="entry name" value="JDOMAIN"/>
</dbReference>
<dbReference type="Pfam" id="PF01556">
    <property type="entry name" value="DnaJ_C"/>
    <property type="match status" value="1"/>
</dbReference>
<dbReference type="NCBIfam" id="NF008035">
    <property type="entry name" value="PRK10767.1"/>
    <property type="match status" value="1"/>
</dbReference>
<feature type="binding site" evidence="8">
    <location>
        <position position="151"/>
    </location>
    <ligand>
        <name>Zn(2+)</name>
        <dbReference type="ChEBI" id="CHEBI:29105"/>
        <label>1</label>
    </ligand>
</feature>
<feature type="repeat" description="CXXCXGXG motif" evidence="8">
    <location>
        <begin position="148"/>
        <end position="155"/>
    </location>
</feature>
<evidence type="ECO:0000256" key="2">
    <source>
        <dbReference type="ARBA" id="ARBA00022737"/>
    </source>
</evidence>
<feature type="repeat" description="CXXCXGXG motif" evidence="8">
    <location>
        <begin position="191"/>
        <end position="198"/>
    </location>
</feature>
<gene>
    <name evidence="8" type="primary">dnaJ</name>
    <name evidence="13" type="ORF">AVDCRST_MAG38-3094</name>
</gene>
<dbReference type="Pfam" id="PF00226">
    <property type="entry name" value="DnaJ"/>
    <property type="match status" value="1"/>
</dbReference>
<dbReference type="Gene3D" id="2.10.230.10">
    <property type="entry name" value="Heat shock protein DnaJ, cysteine-rich domain"/>
    <property type="match status" value="1"/>
</dbReference>
<evidence type="ECO:0000256" key="1">
    <source>
        <dbReference type="ARBA" id="ARBA00022723"/>
    </source>
</evidence>
<dbReference type="GO" id="GO:0051082">
    <property type="term" value="F:unfolded protein binding"/>
    <property type="evidence" value="ECO:0007669"/>
    <property type="project" value="UniProtKB-UniRule"/>
</dbReference>
<dbReference type="GO" id="GO:0031072">
    <property type="term" value="F:heat shock protein binding"/>
    <property type="evidence" value="ECO:0007669"/>
    <property type="project" value="InterPro"/>
</dbReference>
<dbReference type="PANTHER" id="PTHR43096">
    <property type="entry name" value="DNAJ HOMOLOG 1, MITOCHONDRIAL-RELATED"/>
    <property type="match status" value="1"/>
</dbReference>
<dbReference type="InterPro" id="IPR001305">
    <property type="entry name" value="HSP_DnaJ_Cys-rich_dom"/>
</dbReference>
<keyword evidence="4 8" id="KW-0862">Zinc</keyword>
<dbReference type="GO" id="GO:0008270">
    <property type="term" value="F:zinc ion binding"/>
    <property type="evidence" value="ECO:0007669"/>
    <property type="project" value="UniProtKB-UniRule"/>
</dbReference>
<sequence length="378" mass="40582">MPRDYYEVLGVRRDADETQIKKSFRRLARELHPDQNPDDPETEERFKELAEAYEVLSDSDKRRTYDSYGHEGLRNGGQAPNFDGFGSMSDIFSAFFGGGGFESAFGGGGRRRGGPAPGADIAVGVEIDLAEAASGTTVEVAYDVDERCGTCHGNGAQPGTPIVTCERCGGAGQLQSVARTPFGQMVRATVCDVCEGAGRVPETPCETCRGRGLVRDARTLDVDIPAGIEDGQRIRLTGRAHAGSPAGPAGDLYVLVSVRADERFLREGDQLLTVVDVPAPLATLGTTIEVPTLDGATEVEIEPGTQPGEVLTLHGEGMPRLRGGRRGDLRVVINVSIPRKLDRHQRDLLERFAETLHDGNAAAEEGMLAKLRRLVSRG</sequence>
<evidence type="ECO:0000256" key="7">
    <source>
        <dbReference type="ARBA" id="ARBA00067609"/>
    </source>
</evidence>
<organism evidence="13">
    <name type="scientific">uncultured Solirubrobacteraceae bacterium</name>
    <dbReference type="NCBI Taxonomy" id="1162706"/>
    <lineage>
        <taxon>Bacteria</taxon>
        <taxon>Bacillati</taxon>
        <taxon>Actinomycetota</taxon>
        <taxon>Thermoleophilia</taxon>
        <taxon>Solirubrobacterales</taxon>
        <taxon>Solirubrobacteraceae</taxon>
        <taxon>environmental samples</taxon>
    </lineage>
</organism>
<comment type="similarity">
    <text evidence="6 8">Belongs to the DnaJ family.</text>
</comment>
<evidence type="ECO:0000259" key="12">
    <source>
        <dbReference type="PROSITE" id="PS51188"/>
    </source>
</evidence>
<comment type="cofactor">
    <cofactor evidence="8">
        <name>Zn(2+)</name>
        <dbReference type="ChEBI" id="CHEBI:29105"/>
    </cofactor>
    <text evidence="8">Binds 2 Zn(2+) ions per monomer.</text>
</comment>
<keyword evidence="8" id="KW-0235">DNA replication</keyword>
<comment type="subcellular location">
    <subcellularLocation>
        <location evidence="8">Cytoplasm</location>
    </subcellularLocation>
</comment>
<evidence type="ECO:0000256" key="8">
    <source>
        <dbReference type="HAMAP-Rule" id="MF_01152"/>
    </source>
</evidence>
<dbReference type="AlphaFoldDB" id="A0A6J4SN65"/>
<keyword evidence="3 8" id="KW-0863">Zinc-finger</keyword>
<evidence type="ECO:0000256" key="10">
    <source>
        <dbReference type="SAM" id="MobiDB-lite"/>
    </source>
</evidence>
<keyword evidence="1 8" id="KW-0479">Metal-binding</keyword>
<dbReference type="CDD" id="cd06257">
    <property type="entry name" value="DnaJ"/>
    <property type="match status" value="1"/>
</dbReference>
<feature type="binding site" evidence="8">
    <location>
        <position position="194"/>
    </location>
    <ligand>
        <name>Zn(2+)</name>
        <dbReference type="ChEBI" id="CHEBI:29105"/>
        <label>2</label>
    </ligand>
</feature>
<evidence type="ECO:0000313" key="13">
    <source>
        <dbReference type="EMBL" id="CAA9498879.1"/>
    </source>
</evidence>
<dbReference type="Gene3D" id="2.60.260.20">
    <property type="entry name" value="Urease metallochaperone UreE, N-terminal domain"/>
    <property type="match status" value="2"/>
</dbReference>
<dbReference type="GO" id="GO:0009408">
    <property type="term" value="P:response to heat"/>
    <property type="evidence" value="ECO:0007669"/>
    <property type="project" value="InterPro"/>
</dbReference>
<dbReference type="CDD" id="cd10747">
    <property type="entry name" value="DnaJ_C"/>
    <property type="match status" value="1"/>
</dbReference>
<keyword evidence="8" id="KW-0963">Cytoplasm</keyword>
<comment type="domain">
    <text evidence="8">The J domain is necessary and sufficient to stimulate DnaK ATPase activity. Zinc center 1 plays an important role in the autonomous, DnaK-independent chaperone activity of DnaJ. Zinc center 2 is essential for interaction with DnaK and for DnaJ activity.</text>
</comment>
<dbReference type="PROSITE" id="PS50076">
    <property type="entry name" value="DNAJ_2"/>
    <property type="match status" value="1"/>
</dbReference>
<dbReference type="InterPro" id="IPR018253">
    <property type="entry name" value="DnaJ_domain_CS"/>
</dbReference>
<reference evidence="13" key="1">
    <citation type="submission" date="2020-02" db="EMBL/GenBank/DDBJ databases">
        <authorList>
            <person name="Meier V. D."/>
        </authorList>
    </citation>
    <scope>NUCLEOTIDE SEQUENCE</scope>
    <source>
        <strain evidence="13">AVDCRST_MAG38</strain>
    </source>
</reference>
<feature type="repeat" description="CXXCXGXG motif" evidence="8">
    <location>
        <begin position="205"/>
        <end position="212"/>
    </location>
</feature>
<feature type="binding site" evidence="8">
    <location>
        <position position="208"/>
    </location>
    <ligand>
        <name>Zn(2+)</name>
        <dbReference type="ChEBI" id="CHEBI:29105"/>
        <label>1</label>
    </ligand>
</feature>
<feature type="binding site" evidence="8">
    <location>
        <position position="205"/>
    </location>
    <ligand>
        <name>Zn(2+)</name>
        <dbReference type="ChEBI" id="CHEBI:29105"/>
        <label>1</label>
    </ligand>
</feature>
<feature type="binding site" evidence="8">
    <location>
        <position position="191"/>
    </location>
    <ligand>
        <name>Zn(2+)</name>
        <dbReference type="ChEBI" id="CHEBI:29105"/>
        <label>2</label>
    </ligand>
</feature>
<feature type="region of interest" description="Disordered" evidence="10">
    <location>
        <begin position="26"/>
        <end position="45"/>
    </location>
</feature>
<feature type="domain" description="J" evidence="11">
    <location>
        <begin position="4"/>
        <end position="69"/>
    </location>
</feature>
<feature type="repeat" description="CXXCXGXG motif" evidence="8">
    <location>
        <begin position="165"/>
        <end position="172"/>
    </location>
</feature>
<accession>A0A6J4SN65</accession>
<evidence type="ECO:0000256" key="9">
    <source>
        <dbReference type="PROSITE-ProRule" id="PRU00546"/>
    </source>
</evidence>
<feature type="binding site" evidence="8">
    <location>
        <position position="148"/>
    </location>
    <ligand>
        <name>Zn(2+)</name>
        <dbReference type="ChEBI" id="CHEBI:29105"/>
        <label>1</label>
    </ligand>
</feature>
<protein>
    <recommendedName>
        <fullName evidence="7 8">Chaperone protein DnaJ</fullName>
    </recommendedName>
</protein>
<dbReference type="EMBL" id="CADCVJ010000250">
    <property type="protein sequence ID" value="CAA9498879.1"/>
    <property type="molecule type" value="Genomic_DNA"/>
</dbReference>
<dbReference type="SMART" id="SM00271">
    <property type="entry name" value="DnaJ"/>
    <property type="match status" value="1"/>
</dbReference>
<keyword evidence="8" id="KW-0346">Stress response</keyword>
<dbReference type="PROSITE" id="PS51188">
    <property type="entry name" value="ZF_CR"/>
    <property type="match status" value="1"/>
</dbReference>
<feature type="binding site" evidence="8">
    <location>
        <position position="165"/>
    </location>
    <ligand>
        <name>Zn(2+)</name>
        <dbReference type="ChEBI" id="CHEBI:29105"/>
        <label>2</label>
    </ligand>
</feature>
<dbReference type="CDD" id="cd10719">
    <property type="entry name" value="DnaJ_zf"/>
    <property type="match status" value="1"/>
</dbReference>
<dbReference type="GO" id="GO:0006260">
    <property type="term" value="P:DNA replication"/>
    <property type="evidence" value="ECO:0007669"/>
    <property type="project" value="UniProtKB-KW"/>
</dbReference>
<feature type="domain" description="CR-type" evidence="12">
    <location>
        <begin position="135"/>
        <end position="217"/>
    </location>
</feature>
<feature type="zinc finger region" description="CR-type" evidence="9">
    <location>
        <begin position="135"/>
        <end position="217"/>
    </location>
</feature>
<dbReference type="GO" id="GO:0042026">
    <property type="term" value="P:protein refolding"/>
    <property type="evidence" value="ECO:0007669"/>
    <property type="project" value="TreeGrafter"/>
</dbReference>
<dbReference type="InterPro" id="IPR036410">
    <property type="entry name" value="HSP_DnaJ_Cys-rich_dom_sf"/>
</dbReference>
<dbReference type="FunFam" id="2.60.260.20:FF:000005">
    <property type="entry name" value="Chaperone protein dnaJ 1, mitochondrial"/>
    <property type="match status" value="1"/>
</dbReference>
<dbReference type="InterPro" id="IPR008971">
    <property type="entry name" value="HSP40/DnaJ_pept-bd"/>
</dbReference>
<dbReference type="InterPro" id="IPR002939">
    <property type="entry name" value="DnaJ_C"/>
</dbReference>
<dbReference type="HAMAP" id="MF_01152">
    <property type="entry name" value="DnaJ"/>
    <property type="match status" value="1"/>
</dbReference>
<dbReference type="Pfam" id="PF00684">
    <property type="entry name" value="DnaJ_CXXCXGXG"/>
    <property type="match status" value="1"/>
</dbReference>
<comment type="function">
    <text evidence="8">Participates actively in the response to hyperosmotic and heat shock by preventing the aggregation of stress-denatured proteins and by disaggregating proteins, also in an autonomous, DnaK-independent fashion. Unfolded proteins bind initially to DnaJ; upon interaction with the DnaJ-bound protein, DnaK hydrolyzes its bound ATP, resulting in the formation of a stable complex. GrpE releases ADP from DnaK; ATP binding to DnaK triggers the release of the substrate protein, thus completing the reaction cycle. Several rounds of ATP-dependent interactions between DnaJ, DnaK and GrpE are required for fully efficient folding. Also involved, together with DnaK and GrpE, in the DNA replication of plasmids through activation of initiation proteins.</text>
</comment>
<feature type="binding site" evidence="8">
    <location>
        <position position="168"/>
    </location>
    <ligand>
        <name>Zn(2+)</name>
        <dbReference type="ChEBI" id="CHEBI:29105"/>
        <label>2</label>
    </ligand>
</feature>
<dbReference type="InterPro" id="IPR012724">
    <property type="entry name" value="DnaJ"/>
</dbReference>
<dbReference type="PANTHER" id="PTHR43096:SF52">
    <property type="entry name" value="DNAJ HOMOLOG 1, MITOCHONDRIAL-RELATED"/>
    <property type="match status" value="1"/>
</dbReference>
<keyword evidence="5 8" id="KW-0143">Chaperone</keyword>
<keyword evidence="2 8" id="KW-0677">Repeat</keyword>
<dbReference type="FunFam" id="2.10.230.10:FF:000002">
    <property type="entry name" value="Molecular chaperone DnaJ"/>
    <property type="match status" value="1"/>
</dbReference>
<dbReference type="SUPFAM" id="SSF46565">
    <property type="entry name" value="Chaperone J-domain"/>
    <property type="match status" value="1"/>
</dbReference>
<evidence type="ECO:0000256" key="4">
    <source>
        <dbReference type="ARBA" id="ARBA00022833"/>
    </source>
</evidence>
<comment type="subunit">
    <text evidence="8">Homodimer.</text>
</comment>
<evidence type="ECO:0000256" key="5">
    <source>
        <dbReference type="ARBA" id="ARBA00023186"/>
    </source>
</evidence>
<dbReference type="SUPFAM" id="SSF49493">
    <property type="entry name" value="HSP40/DnaJ peptide-binding domain"/>
    <property type="match status" value="2"/>
</dbReference>